<sequence>MTLEGILIKDKPISTTGQMLGKGEKDKRPTIDDSETSVFCRICRILLKHETEEARTFYGKKAKEVKETYK</sequence>
<dbReference type="Proteomes" id="UP001258017">
    <property type="component" value="Unassembled WGS sequence"/>
</dbReference>
<reference evidence="1" key="1">
    <citation type="submission" date="2021-08" db="EMBL/GenBank/DDBJ databases">
        <authorList>
            <person name="Misof B."/>
            <person name="Oliver O."/>
            <person name="Podsiadlowski L."/>
            <person name="Donath A."/>
            <person name="Peters R."/>
            <person name="Mayer C."/>
            <person name="Rust J."/>
            <person name="Gunkel S."/>
            <person name="Lesny P."/>
            <person name="Martin S."/>
            <person name="Oeyen J.P."/>
            <person name="Petersen M."/>
            <person name="Panagiotis P."/>
            <person name="Wilbrandt J."/>
            <person name="Tanja T."/>
        </authorList>
    </citation>
    <scope>NUCLEOTIDE SEQUENCE</scope>
    <source>
        <strain evidence="1">GBR_01_08_01A</strain>
        <tissue evidence="1">Thorax + abdomen</tissue>
    </source>
</reference>
<gene>
    <name evidence="1" type="ORF">KPH14_009537</name>
</gene>
<proteinExistence type="predicted"/>
<accession>A0AAD9VRL8</accession>
<evidence type="ECO:0000313" key="1">
    <source>
        <dbReference type="EMBL" id="KAK2583595.1"/>
    </source>
</evidence>
<name>A0AAD9VRL8_9HYME</name>
<keyword evidence="2" id="KW-1185">Reference proteome</keyword>
<dbReference type="EMBL" id="JAIFRP010000030">
    <property type="protein sequence ID" value="KAK2583595.1"/>
    <property type="molecule type" value="Genomic_DNA"/>
</dbReference>
<evidence type="ECO:0000313" key="2">
    <source>
        <dbReference type="Proteomes" id="UP001258017"/>
    </source>
</evidence>
<organism evidence="1 2">
    <name type="scientific">Odynerus spinipes</name>
    <dbReference type="NCBI Taxonomy" id="1348599"/>
    <lineage>
        <taxon>Eukaryota</taxon>
        <taxon>Metazoa</taxon>
        <taxon>Ecdysozoa</taxon>
        <taxon>Arthropoda</taxon>
        <taxon>Hexapoda</taxon>
        <taxon>Insecta</taxon>
        <taxon>Pterygota</taxon>
        <taxon>Neoptera</taxon>
        <taxon>Endopterygota</taxon>
        <taxon>Hymenoptera</taxon>
        <taxon>Apocrita</taxon>
        <taxon>Aculeata</taxon>
        <taxon>Vespoidea</taxon>
        <taxon>Vespidae</taxon>
        <taxon>Eumeninae</taxon>
        <taxon>Odynerus</taxon>
    </lineage>
</organism>
<comment type="caution">
    <text evidence="1">The sequence shown here is derived from an EMBL/GenBank/DDBJ whole genome shotgun (WGS) entry which is preliminary data.</text>
</comment>
<protein>
    <submittedName>
        <fullName evidence="1">Uncharacterized protein</fullName>
    </submittedName>
</protein>
<reference evidence="1" key="2">
    <citation type="journal article" date="2023" name="Commun. Biol.">
        <title>Intrasexual cuticular hydrocarbon dimorphism in a wasp sheds light on hydrocarbon biosynthesis genes in Hymenoptera.</title>
        <authorList>
            <person name="Moris V.C."/>
            <person name="Podsiadlowski L."/>
            <person name="Martin S."/>
            <person name="Oeyen J.P."/>
            <person name="Donath A."/>
            <person name="Petersen M."/>
            <person name="Wilbrandt J."/>
            <person name="Misof B."/>
            <person name="Liedtke D."/>
            <person name="Thamm M."/>
            <person name="Scheiner R."/>
            <person name="Schmitt T."/>
            <person name="Niehuis O."/>
        </authorList>
    </citation>
    <scope>NUCLEOTIDE SEQUENCE</scope>
    <source>
        <strain evidence="1">GBR_01_08_01A</strain>
    </source>
</reference>
<dbReference type="AlphaFoldDB" id="A0AAD9VRL8"/>